<dbReference type="InterPro" id="IPR050921">
    <property type="entry name" value="T4SS_GSP_E_ATPase"/>
</dbReference>
<dbReference type="InterPro" id="IPR006321">
    <property type="entry name" value="PilT/PilU"/>
</dbReference>
<comment type="similarity">
    <text evidence="1">Belongs to the GSP E family.</text>
</comment>
<sequence>MHGPEAGGRVDGLLAELWQAGGTDLLLTAGMPPQLRVHGQLTGVPGWPPLTGEHTDELLAELLDADQHDAWKTVQEYDFAFSWRTDARVRGNAFTQRGSTTIALRMIPMAVPTMDQLGLPPVLSDFARRHQGLVLVTGPTGSGKSTTLAAVVDQINTERACHILTVEDPIEYVHRHKRAAVNQREVGTDTPSFPHALRAALREDPDVLLVGEMRDLESIRFALTIAETGHLVLATLHTNDTAQSLARIIDVFPAEQQAQVRVQLAAALTGIVYQRLLPRIGGGLVAAYEVLVANSAVRNLVKEGKTNQLRNSLVTGQREGMVTFEQSLSALVQGGWVTYEDAVARSLYPQDVQPRLRAGATA</sequence>
<reference evidence="3 4" key="1">
    <citation type="submission" date="2024-09" db="EMBL/GenBank/DDBJ databases">
        <authorList>
            <person name="Sun Q."/>
            <person name="Mori K."/>
        </authorList>
    </citation>
    <scope>NUCLEOTIDE SEQUENCE [LARGE SCALE GENOMIC DNA]</scope>
    <source>
        <strain evidence="3 4">TBRC 1432</strain>
    </source>
</reference>
<dbReference type="NCBIfam" id="TIGR01420">
    <property type="entry name" value="pilT_fam"/>
    <property type="match status" value="1"/>
</dbReference>
<dbReference type="InterPro" id="IPR001482">
    <property type="entry name" value="T2SS/T4SS_dom"/>
</dbReference>
<protein>
    <submittedName>
        <fullName evidence="3">Type IV pilus twitching motility protein PilT</fullName>
    </submittedName>
</protein>
<dbReference type="Gene3D" id="3.40.50.300">
    <property type="entry name" value="P-loop containing nucleotide triphosphate hydrolases"/>
    <property type="match status" value="1"/>
</dbReference>
<evidence type="ECO:0000313" key="3">
    <source>
        <dbReference type="EMBL" id="MFC0548800.1"/>
    </source>
</evidence>
<evidence type="ECO:0000256" key="1">
    <source>
        <dbReference type="ARBA" id="ARBA00006611"/>
    </source>
</evidence>
<dbReference type="InterPro" id="IPR003593">
    <property type="entry name" value="AAA+_ATPase"/>
</dbReference>
<dbReference type="PROSITE" id="PS00662">
    <property type="entry name" value="T2SP_E"/>
    <property type="match status" value="1"/>
</dbReference>
<dbReference type="Proteomes" id="UP001589810">
    <property type="component" value="Unassembled WGS sequence"/>
</dbReference>
<dbReference type="Pfam" id="PF00437">
    <property type="entry name" value="T2SSE"/>
    <property type="match status" value="1"/>
</dbReference>
<dbReference type="RefSeq" id="WP_273941782.1">
    <property type="nucleotide sequence ID" value="NZ_CP097263.1"/>
</dbReference>
<comment type="caution">
    <text evidence="3">The sequence shown here is derived from an EMBL/GenBank/DDBJ whole genome shotgun (WGS) entry which is preliminary data.</text>
</comment>
<dbReference type="EMBL" id="JBHLUD010000019">
    <property type="protein sequence ID" value="MFC0548800.1"/>
    <property type="molecule type" value="Genomic_DNA"/>
</dbReference>
<feature type="domain" description="Bacterial type II secretion system protein E" evidence="2">
    <location>
        <begin position="201"/>
        <end position="215"/>
    </location>
</feature>
<name>A0ABV6N866_9PSEU</name>
<dbReference type="PANTHER" id="PTHR30486:SF16">
    <property type="entry name" value="TWITCHING MOTILITY PROTEIN PILT"/>
    <property type="match status" value="1"/>
</dbReference>
<keyword evidence="4" id="KW-1185">Reference proteome</keyword>
<dbReference type="PANTHER" id="PTHR30486">
    <property type="entry name" value="TWITCHING MOTILITY PROTEIN PILT"/>
    <property type="match status" value="1"/>
</dbReference>
<gene>
    <name evidence="3" type="ORF">ACFFH7_45335</name>
</gene>
<evidence type="ECO:0000259" key="2">
    <source>
        <dbReference type="PROSITE" id="PS00662"/>
    </source>
</evidence>
<evidence type="ECO:0000313" key="4">
    <source>
        <dbReference type="Proteomes" id="UP001589810"/>
    </source>
</evidence>
<dbReference type="SMART" id="SM00382">
    <property type="entry name" value="AAA"/>
    <property type="match status" value="1"/>
</dbReference>
<dbReference type="SUPFAM" id="SSF52540">
    <property type="entry name" value="P-loop containing nucleoside triphosphate hydrolases"/>
    <property type="match status" value="1"/>
</dbReference>
<dbReference type="InterPro" id="IPR027417">
    <property type="entry name" value="P-loop_NTPase"/>
</dbReference>
<proteinExistence type="inferred from homology"/>
<organism evidence="3 4">
    <name type="scientific">Kutzneria chonburiensis</name>
    <dbReference type="NCBI Taxonomy" id="1483604"/>
    <lineage>
        <taxon>Bacteria</taxon>
        <taxon>Bacillati</taxon>
        <taxon>Actinomycetota</taxon>
        <taxon>Actinomycetes</taxon>
        <taxon>Pseudonocardiales</taxon>
        <taxon>Pseudonocardiaceae</taxon>
        <taxon>Kutzneria</taxon>
    </lineage>
</organism>
<dbReference type="CDD" id="cd01131">
    <property type="entry name" value="PilT"/>
    <property type="match status" value="1"/>
</dbReference>
<accession>A0ABV6N866</accession>
<dbReference type="Gene3D" id="3.30.450.90">
    <property type="match status" value="1"/>
</dbReference>